<dbReference type="AlphaFoldDB" id="A0AA36JI40"/>
<comment type="caution">
    <text evidence="1">The sequence shown here is derived from an EMBL/GenBank/DDBJ whole genome shotgun (WGS) entry which is preliminary data.</text>
</comment>
<name>A0AA36JI40_9DINO</name>
<evidence type="ECO:0000313" key="1">
    <source>
        <dbReference type="EMBL" id="CAJ1406032.1"/>
    </source>
</evidence>
<accession>A0AA36JI40</accession>
<protein>
    <submittedName>
        <fullName evidence="1">Uncharacterized protein</fullName>
    </submittedName>
</protein>
<reference evidence="1" key="1">
    <citation type="submission" date="2023-08" db="EMBL/GenBank/DDBJ databases">
        <authorList>
            <person name="Chen Y."/>
            <person name="Shah S."/>
            <person name="Dougan E. K."/>
            <person name="Thang M."/>
            <person name="Chan C."/>
        </authorList>
    </citation>
    <scope>NUCLEOTIDE SEQUENCE</scope>
</reference>
<evidence type="ECO:0000313" key="2">
    <source>
        <dbReference type="Proteomes" id="UP001178507"/>
    </source>
</evidence>
<sequence>LHAPPLLELGTELSGARGLPLTDVKARAYLDSDGAFECFPARRVAVLMLGDGHEGNLSIRSRRGRCFDQEAEATGVAPSGLSVGRSALLHGADEHQLRAQRAGDGFMHHILVLFFYLGQAPATSEQLATASFHEHDASIKYDAG</sequence>
<dbReference type="Proteomes" id="UP001178507">
    <property type="component" value="Unassembled WGS sequence"/>
</dbReference>
<proteinExistence type="predicted"/>
<gene>
    <name evidence="1" type="ORF">EVOR1521_LOCUS28096</name>
</gene>
<dbReference type="EMBL" id="CAUJNA010003614">
    <property type="protein sequence ID" value="CAJ1406032.1"/>
    <property type="molecule type" value="Genomic_DNA"/>
</dbReference>
<organism evidence="1 2">
    <name type="scientific">Effrenium voratum</name>
    <dbReference type="NCBI Taxonomy" id="2562239"/>
    <lineage>
        <taxon>Eukaryota</taxon>
        <taxon>Sar</taxon>
        <taxon>Alveolata</taxon>
        <taxon>Dinophyceae</taxon>
        <taxon>Suessiales</taxon>
        <taxon>Symbiodiniaceae</taxon>
        <taxon>Effrenium</taxon>
    </lineage>
</organism>
<keyword evidence="2" id="KW-1185">Reference proteome</keyword>
<feature type="non-terminal residue" evidence="1">
    <location>
        <position position="1"/>
    </location>
</feature>